<evidence type="ECO:0000313" key="1">
    <source>
        <dbReference type="EMBL" id="KDO61013.1"/>
    </source>
</evidence>
<dbReference type="AlphaFoldDB" id="A0A067F0Y1"/>
<keyword evidence="2" id="KW-1185">Reference proteome</keyword>
<evidence type="ECO:0000313" key="2">
    <source>
        <dbReference type="Proteomes" id="UP000027120"/>
    </source>
</evidence>
<dbReference type="EMBL" id="KK784928">
    <property type="protein sequence ID" value="KDO61013.1"/>
    <property type="molecule type" value="Genomic_DNA"/>
</dbReference>
<dbReference type="STRING" id="2711.A0A067F0Y1"/>
<sequence length="69" mass="7735">PNTSIFPEAYNPEDVNDKVLKPNGELAKYLEGLAEAEDVQSYVKENAFGQPPVNSSHPDWRFYCKSVSC</sequence>
<proteinExistence type="predicted"/>
<protein>
    <submittedName>
        <fullName evidence="1">Uncharacterized protein</fullName>
    </submittedName>
</protein>
<dbReference type="Proteomes" id="UP000027120">
    <property type="component" value="Unassembled WGS sequence"/>
</dbReference>
<reference evidence="1 2" key="1">
    <citation type="submission" date="2014-04" db="EMBL/GenBank/DDBJ databases">
        <authorList>
            <consortium name="International Citrus Genome Consortium"/>
            <person name="Gmitter F."/>
            <person name="Chen C."/>
            <person name="Farmerie W."/>
            <person name="Harkins T."/>
            <person name="Desany B."/>
            <person name="Mohiuddin M."/>
            <person name="Kodira C."/>
            <person name="Borodovsky M."/>
            <person name="Lomsadze A."/>
            <person name="Burns P."/>
            <person name="Jenkins J."/>
            <person name="Prochnik S."/>
            <person name="Shu S."/>
            <person name="Chapman J."/>
            <person name="Pitluck S."/>
            <person name="Schmutz J."/>
            <person name="Rokhsar D."/>
        </authorList>
    </citation>
    <scope>NUCLEOTIDE SEQUENCE</scope>
</reference>
<feature type="non-terminal residue" evidence="1">
    <location>
        <position position="1"/>
    </location>
</feature>
<name>A0A067F0Y1_CITSI</name>
<organism evidence="1 2">
    <name type="scientific">Citrus sinensis</name>
    <name type="common">Sweet orange</name>
    <name type="synonym">Citrus aurantium var. sinensis</name>
    <dbReference type="NCBI Taxonomy" id="2711"/>
    <lineage>
        <taxon>Eukaryota</taxon>
        <taxon>Viridiplantae</taxon>
        <taxon>Streptophyta</taxon>
        <taxon>Embryophyta</taxon>
        <taxon>Tracheophyta</taxon>
        <taxon>Spermatophyta</taxon>
        <taxon>Magnoliopsida</taxon>
        <taxon>eudicotyledons</taxon>
        <taxon>Gunneridae</taxon>
        <taxon>Pentapetalae</taxon>
        <taxon>rosids</taxon>
        <taxon>malvids</taxon>
        <taxon>Sapindales</taxon>
        <taxon>Rutaceae</taxon>
        <taxon>Aurantioideae</taxon>
        <taxon>Citrus</taxon>
    </lineage>
</organism>
<gene>
    <name evidence="1" type="ORF">CISIN_1g0419102mg</name>
</gene>
<accession>A0A067F0Y1</accession>